<proteinExistence type="predicted"/>
<gene>
    <name evidence="2" type="ORF">CBM2587_B10060</name>
</gene>
<evidence type="ECO:0000313" key="2">
    <source>
        <dbReference type="EMBL" id="SOY57689.1"/>
    </source>
</evidence>
<dbReference type="AlphaFoldDB" id="A0A976A328"/>
<organism evidence="2 3">
    <name type="scientific">Cupriavidus taiwanensis</name>
    <dbReference type="NCBI Taxonomy" id="164546"/>
    <lineage>
        <taxon>Bacteria</taxon>
        <taxon>Pseudomonadati</taxon>
        <taxon>Pseudomonadota</taxon>
        <taxon>Betaproteobacteria</taxon>
        <taxon>Burkholderiales</taxon>
        <taxon>Burkholderiaceae</taxon>
        <taxon>Cupriavidus</taxon>
    </lineage>
</organism>
<feature type="region of interest" description="Disordered" evidence="1">
    <location>
        <begin position="1"/>
        <end position="55"/>
    </location>
</feature>
<dbReference type="EMBL" id="OFSQ01000029">
    <property type="protein sequence ID" value="SOY57689.1"/>
    <property type="molecule type" value="Genomic_DNA"/>
</dbReference>
<evidence type="ECO:0000313" key="3">
    <source>
        <dbReference type="Proteomes" id="UP000256780"/>
    </source>
</evidence>
<evidence type="ECO:0000256" key="1">
    <source>
        <dbReference type="SAM" id="MobiDB-lite"/>
    </source>
</evidence>
<protein>
    <submittedName>
        <fullName evidence="2">Uncharacterized protein</fullName>
    </submittedName>
</protein>
<sequence>MQSPWHFAMPPGCSPLPPAGEGPGVRAGASTKRYPFRCLRQLQRPTPENLSHSQP</sequence>
<feature type="compositionally biased region" description="Polar residues" evidence="1">
    <location>
        <begin position="43"/>
        <end position="55"/>
    </location>
</feature>
<dbReference type="Proteomes" id="UP000256780">
    <property type="component" value="Chromosome CBM2587_b"/>
</dbReference>
<reference evidence="2 3" key="1">
    <citation type="submission" date="2018-01" db="EMBL/GenBank/DDBJ databases">
        <authorList>
            <person name="Clerissi C."/>
        </authorList>
    </citation>
    <scope>NUCLEOTIDE SEQUENCE [LARGE SCALE GENOMIC DNA]</scope>
    <source>
        <strain evidence="2">Cupriavidus sp. LMG 19464</strain>
    </source>
</reference>
<name>A0A976A328_9BURK</name>
<comment type="caution">
    <text evidence="2">The sequence shown here is derived from an EMBL/GenBank/DDBJ whole genome shotgun (WGS) entry which is preliminary data.</text>
</comment>
<accession>A0A976A328</accession>